<name>A0AAD8V9I3_9PEZI</name>
<keyword evidence="3" id="KW-1185">Reference proteome</keyword>
<gene>
    <name evidence="2" type="ORF">LY79DRAFT_32552</name>
</gene>
<evidence type="ECO:0000313" key="2">
    <source>
        <dbReference type="EMBL" id="KAK1596826.1"/>
    </source>
</evidence>
<dbReference type="AlphaFoldDB" id="A0AAD8V9I3"/>
<evidence type="ECO:0000256" key="1">
    <source>
        <dbReference type="SAM" id="Phobius"/>
    </source>
</evidence>
<sequence length="117" mass="12504">MPGDVDEAAGVCETLLRAALGGLLLLLGLNLGAIVMVSDRIGLVHQADRLQHRPVGHRVRCIRHLRRRQPLTSNVVFPPSSDRLFPSSSSAMAGFWAVATSLSKNKGRKTPGDGLAV</sequence>
<dbReference type="EMBL" id="JAHLJV010000010">
    <property type="protein sequence ID" value="KAK1596826.1"/>
    <property type="molecule type" value="Genomic_DNA"/>
</dbReference>
<keyword evidence="1" id="KW-0472">Membrane</keyword>
<protein>
    <submittedName>
        <fullName evidence="2">Uncharacterized protein</fullName>
    </submittedName>
</protein>
<keyword evidence="1" id="KW-0812">Transmembrane</keyword>
<keyword evidence="1" id="KW-1133">Transmembrane helix</keyword>
<accession>A0AAD8V9I3</accession>
<evidence type="ECO:0000313" key="3">
    <source>
        <dbReference type="Proteomes" id="UP001230504"/>
    </source>
</evidence>
<feature type="transmembrane region" description="Helical" evidence="1">
    <location>
        <begin position="15"/>
        <end position="37"/>
    </location>
</feature>
<reference evidence="2" key="1">
    <citation type="submission" date="2021-06" db="EMBL/GenBank/DDBJ databases">
        <title>Comparative genomics, transcriptomics and evolutionary studies reveal genomic signatures of adaptation to plant cell wall in hemibiotrophic fungi.</title>
        <authorList>
            <consortium name="DOE Joint Genome Institute"/>
            <person name="Baroncelli R."/>
            <person name="Diaz J.F."/>
            <person name="Benocci T."/>
            <person name="Peng M."/>
            <person name="Battaglia E."/>
            <person name="Haridas S."/>
            <person name="Andreopoulos W."/>
            <person name="Labutti K."/>
            <person name="Pangilinan J."/>
            <person name="Floch G.L."/>
            <person name="Makela M.R."/>
            <person name="Henrissat B."/>
            <person name="Grigoriev I.V."/>
            <person name="Crouch J.A."/>
            <person name="De Vries R.P."/>
            <person name="Sukno S.A."/>
            <person name="Thon M.R."/>
        </authorList>
    </citation>
    <scope>NUCLEOTIDE SEQUENCE</scope>
    <source>
        <strain evidence="2">CBS 125086</strain>
    </source>
</reference>
<dbReference type="GeneID" id="85436690"/>
<comment type="caution">
    <text evidence="2">The sequence shown here is derived from an EMBL/GenBank/DDBJ whole genome shotgun (WGS) entry which is preliminary data.</text>
</comment>
<proteinExistence type="predicted"/>
<dbReference type="Proteomes" id="UP001230504">
    <property type="component" value="Unassembled WGS sequence"/>
</dbReference>
<organism evidence="2 3">
    <name type="scientific">Colletotrichum navitas</name>
    <dbReference type="NCBI Taxonomy" id="681940"/>
    <lineage>
        <taxon>Eukaryota</taxon>
        <taxon>Fungi</taxon>
        <taxon>Dikarya</taxon>
        <taxon>Ascomycota</taxon>
        <taxon>Pezizomycotina</taxon>
        <taxon>Sordariomycetes</taxon>
        <taxon>Hypocreomycetidae</taxon>
        <taxon>Glomerellales</taxon>
        <taxon>Glomerellaceae</taxon>
        <taxon>Colletotrichum</taxon>
        <taxon>Colletotrichum graminicola species complex</taxon>
    </lineage>
</organism>
<dbReference type="RefSeq" id="XP_060417663.1">
    <property type="nucleotide sequence ID" value="XM_060552450.1"/>
</dbReference>